<dbReference type="Pfam" id="PF04994">
    <property type="entry name" value="TfoX_C"/>
    <property type="match status" value="1"/>
</dbReference>
<accession>A0A6I6JPQ2</accession>
<dbReference type="InterPro" id="IPR047525">
    <property type="entry name" value="TfoX-like"/>
</dbReference>
<evidence type="ECO:0000259" key="1">
    <source>
        <dbReference type="Pfam" id="PF04994"/>
    </source>
</evidence>
<feature type="domain" description="TfoX C-terminal" evidence="1">
    <location>
        <begin position="2"/>
        <end position="78"/>
    </location>
</feature>
<evidence type="ECO:0000313" key="3">
    <source>
        <dbReference type="Proteomes" id="UP000428260"/>
    </source>
</evidence>
<organism evidence="2 3">
    <name type="scientific">Maribellus comscasis</name>
    <dbReference type="NCBI Taxonomy" id="2681766"/>
    <lineage>
        <taxon>Bacteria</taxon>
        <taxon>Pseudomonadati</taxon>
        <taxon>Bacteroidota</taxon>
        <taxon>Bacteroidia</taxon>
        <taxon>Marinilabiliales</taxon>
        <taxon>Prolixibacteraceae</taxon>
        <taxon>Maribellus</taxon>
    </lineage>
</organism>
<evidence type="ECO:0000313" key="2">
    <source>
        <dbReference type="EMBL" id="QGY43129.1"/>
    </source>
</evidence>
<protein>
    <submittedName>
        <fullName evidence="2">Competence protein TfoX</fullName>
    </submittedName>
</protein>
<proteinExistence type="predicted"/>
<dbReference type="PANTHER" id="PTHR36121">
    <property type="entry name" value="PROTEIN SXY"/>
    <property type="match status" value="1"/>
</dbReference>
<dbReference type="Proteomes" id="UP000428260">
    <property type="component" value="Chromosome"/>
</dbReference>
<name>A0A6I6JPQ2_9BACT</name>
<dbReference type="EMBL" id="CP046401">
    <property type="protein sequence ID" value="QGY43129.1"/>
    <property type="molecule type" value="Genomic_DNA"/>
</dbReference>
<reference evidence="2 3" key="1">
    <citation type="submission" date="2019-11" db="EMBL/GenBank/DDBJ databases">
        <authorList>
            <person name="Zheng R.K."/>
            <person name="Sun C.M."/>
        </authorList>
    </citation>
    <scope>NUCLEOTIDE SEQUENCE [LARGE SCALE GENOMIC DNA]</scope>
    <source>
        <strain evidence="2 3">WC007</strain>
    </source>
</reference>
<dbReference type="AlphaFoldDB" id="A0A6I6JPQ2"/>
<dbReference type="KEGG" id="mcos:GM418_05490"/>
<dbReference type="InterPro" id="IPR007077">
    <property type="entry name" value="TfoX_C"/>
</dbReference>
<dbReference type="PANTHER" id="PTHR36121:SF1">
    <property type="entry name" value="PROTEIN SXY"/>
    <property type="match status" value="1"/>
</dbReference>
<sequence length="86" mass="9778">MEKLSNLPNISKVLENELEQVGITSAEELREVGTESAFVRILTIDETACFSKLCALEGAIQGIRWHNLSSNRKEELRGFFRIKKLK</sequence>
<gene>
    <name evidence="2" type="ORF">GM418_05490</name>
</gene>
<dbReference type="Gene3D" id="1.10.150.20">
    <property type="entry name" value="5' to 3' exonuclease, C-terminal subdomain"/>
    <property type="match status" value="1"/>
</dbReference>
<dbReference type="RefSeq" id="WP_158863954.1">
    <property type="nucleotide sequence ID" value="NZ_CP046401.1"/>
</dbReference>
<keyword evidence="3" id="KW-1185">Reference proteome</keyword>